<evidence type="ECO:0000313" key="2">
    <source>
        <dbReference type="EMBL" id="AAS66245.1"/>
    </source>
</evidence>
<dbReference type="AlphaFoldDB" id="Q6QI54"/>
<dbReference type="Bgee" id="ENSRNOG00000030204">
    <property type="expression patterns" value="Expressed in ovary and 19 other cell types or tissues"/>
</dbReference>
<reference evidence="3 4" key="1">
    <citation type="journal article" date="2004" name="Nature">
        <title>Genome sequence of the Brown Norway rat yields insights into mammalian evolution.</title>
        <authorList>
            <consortium name="Rat Genome Sequencing Project Consortium"/>
            <person name="Gibbs R.A."/>
            <person name="Weinstock G.M."/>
            <person name="Metzker M.L."/>
            <person name="Muzny D.M."/>
            <person name="Sodergren E.J."/>
            <person name="Scherer S."/>
            <person name="Scott G."/>
            <person name="Steffen D."/>
            <person name="Worley K.C."/>
            <person name="Burch P.E."/>
            <person name="Okwuonu G."/>
            <person name="Hines S."/>
            <person name="Lewis L."/>
            <person name="Deramo C."/>
            <person name="Delgado O."/>
            <person name="Dugan-Rocha S."/>
            <person name="Miner G."/>
            <person name="Morgan M."/>
            <person name="Hawes A."/>
            <person name="Gill R."/>
            <person name="Holt R.A."/>
            <person name="Adams M.D."/>
            <person name="Amanatides P.G."/>
            <person name="Baden-Tillson H."/>
            <person name="Barnstead M."/>
            <person name="Chin S."/>
            <person name="Evans C.A."/>
            <person name="Ferriera S."/>
            <person name="Fosler C."/>
            <person name="Glodek A."/>
            <person name="Gu Z."/>
            <person name="Jennings D."/>
            <person name="Kraft C.L."/>
            <person name="Nguyen T."/>
            <person name="Pfannkoch C.M."/>
            <person name="Sitter C."/>
            <person name="Sutton G.G."/>
            <person name="Venter J.C."/>
            <person name="Woodage T."/>
            <person name="Smith D."/>
            <person name="Lee H.-M."/>
            <person name="Gustafson E."/>
            <person name="Cahill P."/>
            <person name="Kana A."/>
            <person name="Doucette-Stamm L."/>
            <person name="Weinstock K."/>
            <person name="Fechtel K."/>
            <person name="Weiss R.B."/>
            <person name="Dunn D.M."/>
            <person name="Green E.D."/>
            <person name="Blakesley R.W."/>
            <person name="Bouffard G.G."/>
            <person name="De Jong P.J."/>
            <person name="Osoegawa K."/>
            <person name="Zhu B."/>
            <person name="Marra M."/>
            <person name="Schein J."/>
            <person name="Bosdet I."/>
            <person name="Fjell C."/>
            <person name="Jones S."/>
            <person name="Krzywinski M."/>
            <person name="Mathewson C."/>
            <person name="Siddiqui A."/>
            <person name="Wye N."/>
            <person name="McPherson J."/>
            <person name="Zhao S."/>
            <person name="Fraser C.M."/>
            <person name="Shetty J."/>
            <person name="Shatsman S."/>
            <person name="Geer K."/>
            <person name="Chen Y."/>
            <person name="Abramzon S."/>
            <person name="Nierman W.C."/>
            <person name="Havlak P.H."/>
            <person name="Chen R."/>
            <person name="Durbin K.J."/>
            <person name="Egan A."/>
            <person name="Ren Y."/>
            <person name="Song X.-Z."/>
            <person name="Li B."/>
            <person name="Liu Y."/>
            <person name="Qin X."/>
            <person name="Cawley S."/>
            <person name="Cooney A.J."/>
            <person name="D'Souza L.M."/>
            <person name="Martin K."/>
            <person name="Wu J.Q."/>
            <person name="Gonzalez-Garay M.L."/>
            <person name="Jackson A.R."/>
            <person name="Kalafus K.J."/>
            <person name="McLeod M.P."/>
            <person name="Milosavljevic A."/>
            <person name="Virk D."/>
            <person name="Volkov A."/>
            <person name="Wheeler D.A."/>
            <person name="Zhang Z."/>
            <person name="Bailey J.A."/>
            <person name="Eichler E.E."/>
            <person name="Tuzun E."/>
            <person name="Birney E."/>
            <person name="Mongin E."/>
            <person name="Ureta-Vidal A."/>
            <person name="Woodwark C."/>
            <person name="Zdobnov E."/>
            <person name="Bork P."/>
            <person name="Suyama M."/>
            <person name="Torrents D."/>
            <person name="Alexandersson M."/>
            <person name="Trask B.J."/>
            <person name="Young J.M."/>
            <person name="Huang H."/>
            <person name="Wang H."/>
            <person name="Xing H."/>
            <person name="Daniels S."/>
            <person name="Gietzen D."/>
            <person name="Schmidt J."/>
            <person name="Stevens K."/>
            <person name="Vitt U."/>
            <person name="Wingrove J."/>
            <person name="Camara F."/>
            <person name="Mar Alba M."/>
            <person name="Abril J.F."/>
            <person name="Guigo R."/>
            <person name="Smit A."/>
            <person name="Dubchak I."/>
            <person name="Rubin E.M."/>
            <person name="Couronne O."/>
            <person name="Poliakov A."/>
            <person name="Huebner N."/>
            <person name="Ganten D."/>
            <person name="Goesele C."/>
            <person name="Hummel O."/>
            <person name="Kreitler T."/>
            <person name="Lee Y.-A."/>
            <person name="Monti J."/>
            <person name="Schulz H."/>
            <person name="Zimdahl H."/>
            <person name="Himmelbauer H."/>
            <person name="Lehrach H."/>
            <person name="Jacob H.J."/>
            <person name="Bromberg S."/>
            <person name="Gullings-Handley J."/>
            <person name="Jensen-Seaman M.I."/>
            <person name="Kwitek A.E."/>
            <person name="Lazar J."/>
            <person name="Pasko D."/>
            <person name="Tonellato P.J."/>
            <person name="Twigger S."/>
            <person name="Ponting C.P."/>
            <person name="Duarte J.M."/>
            <person name="Rice S."/>
            <person name="Goodstadt L."/>
            <person name="Beatson S.A."/>
            <person name="Emes R.D."/>
            <person name="Winter E.E."/>
            <person name="Webber C."/>
            <person name="Brandt P."/>
            <person name="Nyakatura G."/>
            <person name="Adetobi M."/>
            <person name="Chiaromonte F."/>
            <person name="Elnitski L."/>
            <person name="Eswara P."/>
            <person name="Hardison R.C."/>
            <person name="Hou M."/>
            <person name="Kolbe D."/>
            <person name="Makova K."/>
            <person name="Miller W."/>
            <person name="Nekrutenko A."/>
            <person name="Riemer C."/>
            <person name="Schwartz S."/>
            <person name="Taylor J."/>
            <person name="Yang S."/>
            <person name="Zhang Y."/>
            <person name="Lindpaintner K."/>
            <person name="Andrews T.D."/>
            <person name="Caccamo M."/>
            <person name="Clamp M."/>
            <person name="Clarke L."/>
            <person name="Curwen V."/>
            <person name="Durbin R.M."/>
            <person name="Eyras E."/>
            <person name="Searle S.M."/>
            <person name="Cooper G.M."/>
            <person name="Batzoglou S."/>
            <person name="Brudno M."/>
            <person name="Sidow A."/>
            <person name="Stone E.A."/>
            <person name="Payseur B.A."/>
            <person name="Bourque G."/>
            <person name="Lopez-Otin C."/>
            <person name="Puente X.S."/>
            <person name="Chakrabarti K."/>
            <person name="Chatterji S."/>
            <person name="Dewey C."/>
            <person name="Pachter L."/>
            <person name="Bray N."/>
            <person name="Yap V.B."/>
            <person name="Caspi A."/>
            <person name="Tesler G."/>
            <person name="Pevzner P.A."/>
            <person name="Haussler D."/>
            <person name="Roskin K.M."/>
            <person name="Baertsch R."/>
            <person name="Clawson H."/>
            <person name="Furey T.S."/>
            <person name="Hinrichs A.S."/>
            <person name="Karolchik D."/>
            <person name="Kent W.J."/>
            <person name="Rosenbloom K.R."/>
            <person name="Trumbower H."/>
            <person name="Weirauch M."/>
            <person name="Cooper D.N."/>
            <person name="Stenson P.D."/>
            <person name="Ma B."/>
            <person name="Brent M."/>
            <person name="Arumugam M."/>
            <person name="Shteynberg D."/>
            <person name="Copley R.R."/>
            <person name="Taylor M.S."/>
            <person name="Riethman H."/>
            <person name="Mudunuri U."/>
            <person name="Peterson J."/>
            <person name="Guyer M."/>
            <person name="Felsenfeld A."/>
            <person name="Old S."/>
            <person name="Mockrin S."/>
            <person name="Collins F.S."/>
        </authorList>
    </citation>
    <scope>NUCLEOTIDE SEQUENCE [LARGE SCALE GENOMIC DNA]</scope>
    <source>
        <strain evidence="3 4">Brown Norway</strain>
    </source>
</reference>
<reference evidence="3" key="3">
    <citation type="submission" date="2025-05" db="UniProtKB">
        <authorList>
            <consortium name="Ensembl"/>
        </authorList>
    </citation>
    <scope>IDENTIFICATION</scope>
    <source>
        <strain evidence="3">Brown Norway</strain>
    </source>
</reference>
<dbReference type="GO" id="GO:0005634">
    <property type="term" value="C:nucleus"/>
    <property type="evidence" value="ECO:0000318"/>
    <property type="project" value="GO_Central"/>
</dbReference>
<evidence type="ECO:0000256" key="1">
    <source>
        <dbReference type="SAM" id="MobiDB-lite"/>
    </source>
</evidence>
<sequence length="201" mass="21695">MPQQGKELATKPEDLSSNPRPPLGRRECLNPLKAMTGNLQKDSQWSTYRGILPSQERASDAGTSCAFSQVSLSAVHRKPLASGSCYCACCLLPYLCSSSTDSNPLGTCHCPVALCRLYEGQLLVCLHWQCELTEKVGCQVGLGAPSNKQYLRMCCGREDPIRAASMPCTKTEAPVSNVNPVPCQRTQNTIGPMEESPGMGI</sequence>
<accession>Q6QI54</accession>
<evidence type="ECO:0000313" key="3">
    <source>
        <dbReference type="Ensembl" id="ENSRNOP00000050108.1"/>
    </source>
</evidence>
<proteinExistence type="evidence at transcript level"/>
<dbReference type="HOGENOM" id="CLU_1360047_0_0_1"/>
<evidence type="ECO:0000313" key="4">
    <source>
        <dbReference type="Proteomes" id="UP000002494"/>
    </source>
</evidence>
<name>Q6QI54_RAT</name>
<organism evidence="2">
    <name type="scientific">Rattus norvegicus</name>
    <name type="common">Rat</name>
    <dbReference type="NCBI Taxonomy" id="10116"/>
    <lineage>
        <taxon>Eukaryota</taxon>
        <taxon>Metazoa</taxon>
        <taxon>Chordata</taxon>
        <taxon>Craniata</taxon>
        <taxon>Vertebrata</taxon>
        <taxon>Euteleostomi</taxon>
        <taxon>Mammalia</taxon>
        <taxon>Eutheria</taxon>
        <taxon>Euarchontoglires</taxon>
        <taxon>Glires</taxon>
        <taxon>Rodentia</taxon>
        <taxon>Myomorpha</taxon>
        <taxon>Muroidea</taxon>
        <taxon>Muridae</taxon>
        <taxon>Murinae</taxon>
        <taxon>Rattus</taxon>
    </lineage>
</organism>
<dbReference type="GO" id="GO:0006334">
    <property type="term" value="P:nucleosome assembly"/>
    <property type="evidence" value="ECO:0000318"/>
    <property type="project" value="GO_Central"/>
</dbReference>
<dbReference type="GO" id="GO:0042393">
    <property type="term" value="F:histone binding"/>
    <property type="evidence" value="ECO:0000318"/>
    <property type="project" value="GO_Central"/>
</dbReference>
<dbReference type="GO" id="GO:0003682">
    <property type="term" value="F:chromatin binding"/>
    <property type="evidence" value="ECO:0000318"/>
    <property type="project" value="GO_Central"/>
</dbReference>
<dbReference type="EMBL" id="AY539905">
    <property type="protein sequence ID" value="AAS66245.1"/>
    <property type="molecule type" value="mRNA"/>
</dbReference>
<reference evidence="2" key="2">
    <citation type="submission" date="2004-02" db="EMBL/GenBank/DDBJ databases">
        <title>Liver regeneration after PH.</title>
        <authorList>
            <person name="Xu C.S."/>
            <person name="Zhang L."/>
            <person name="Chang C.F."/>
            <person name="Han H.P."/>
            <person name="Wang G.P."/>
            <person name="Chai L.Q."/>
            <person name="Yuan J.Y."/>
            <person name="Yang K.J."/>
            <person name="Zhao L.F."/>
            <person name="Ma H."/>
            <person name="Wang L."/>
            <person name="Wang S.F."/>
            <person name="Xing X.K."/>
            <person name="Shen G.M."/>
            <person name="Shi J.B."/>
            <person name="Rahman S."/>
            <person name="Wang Q.N."/>
            <person name="Zhang J.B."/>
        </authorList>
    </citation>
    <scope>NUCLEOTIDE SEQUENCE</scope>
</reference>
<dbReference type="GO" id="GO:0000785">
    <property type="term" value="C:chromatin"/>
    <property type="evidence" value="ECO:0000318"/>
    <property type="project" value="GO_Central"/>
</dbReference>
<protein>
    <submittedName>
        <fullName evidence="2">LRRGT00154</fullName>
    </submittedName>
</protein>
<dbReference type="OrthoDB" id="10638011at2759"/>
<dbReference type="Proteomes" id="UP000002494">
    <property type="component" value="Chromosome 2"/>
</dbReference>
<dbReference type="PaxDb" id="10116-ENSRNOP00000050108"/>
<keyword evidence="4" id="KW-1185">Reference proteome</keyword>
<feature type="region of interest" description="Disordered" evidence="1">
    <location>
        <begin position="1"/>
        <end position="26"/>
    </location>
</feature>
<dbReference type="GeneTree" id="ENSGT00940000163372"/>
<dbReference type="Ensembl" id="ENSRNOT00000046715.3">
    <property type="protein sequence ID" value="ENSRNOP00000050108.1"/>
    <property type="gene ID" value="ENSRNOG00000030204.3"/>
</dbReference>